<dbReference type="InterPro" id="IPR050553">
    <property type="entry name" value="Thioredoxin_ResA/DsbE_sf"/>
</dbReference>
<dbReference type="GO" id="GO:0030313">
    <property type="term" value="C:cell envelope"/>
    <property type="evidence" value="ECO:0007669"/>
    <property type="project" value="UniProtKB-SubCell"/>
</dbReference>
<dbReference type="PROSITE" id="PS51352">
    <property type="entry name" value="THIOREDOXIN_2"/>
    <property type="match status" value="1"/>
</dbReference>
<dbReference type="InterPro" id="IPR017937">
    <property type="entry name" value="Thioredoxin_CS"/>
</dbReference>
<keyword evidence="2" id="KW-0201">Cytochrome c-type biogenesis</keyword>
<sequence>MVNKTIFIMSILVFTFLFGTGYNAETGAYSICQAQAETGVSVGKEMPTFTANNLNGENVQVGGTGVPYVLNFWATWCPPCKAELPELNEFANAHTEDVQFYAINIEESENTITDFLQNTGYSLPILLDADGSISQEFRVRAVPTTIVVDSQGVIRYRKTGGVTKEELENVLSTL</sequence>
<dbReference type="Proteomes" id="UP000199662">
    <property type="component" value="Unassembled WGS sequence"/>
</dbReference>
<name>A0A1H7BUZ0_9FIRM</name>
<proteinExistence type="predicted"/>
<reference evidence="4 5" key="1">
    <citation type="submission" date="2016-10" db="EMBL/GenBank/DDBJ databases">
        <authorList>
            <person name="de Groot N.N."/>
        </authorList>
    </citation>
    <scope>NUCLEOTIDE SEQUENCE [LARGE SCALE GENOMIC DNA]</scope>
    <source>
        <strain evidence="4 5">DSM 2179</strain>
    </source>
</reference>
<evidence type="ECO:0000313" key="5">
    <source>
        <dbReference type="Proteomes" id="UP000199662"/>
    </source>
</evidence>
<organism evidence="4 5">
    <name type="scientific">Propionispira arboris</name>
    <dbReference type="NCBI Taxonomy" id="84035"/>
    <lineage>
        <taxon>Bacteria</taxon>
        <taxon>Bacillati</taxon>
        <taxon>Bacillota</taxon>
        <taxon>Negativicutes</taxon>
        <taxon>Selenomonadales</taxon>
        <taxon>Selenomonadaceae</taxon>
        <taxon>Propionispira</taxon>
    </lineage>
</organism>
<dbReference type="PANTHER" id="PTHR42852">
    <property type="entry name" value="THIOL:DISULFIDE INTERCHANGE PROTEIN DSBE"/>
    <property type="match status" value="1"/>
</dbReference>
<feature type="domain" description="Thioredoxin" evidence="3">
    <location>
        <begin position="40"/>
        <end position="174"/>
    </location>
</feature>
<dbReference type="RefSeq" id="WP_091833705.1">
    <property type="nucleotide sequence ID" value="NZ_FNZK01000017.1"/>
</dbReference>
<dbReference type="Pfam" id="PF08534">
    <property type="entry name" value="Redoxin"/>
    <property type="match status" value="1"/>
</dbReference>
<dbReference type="Gene3D" id="3.40.30.10">
    <property type="entry name" value="Glutaredoxin"/>
    <property type="match status" value="1"/>
</dbReference>
<dbReference type="AlphaFoldDB" id="A0A1H7BUZ0"/>
<evidence type="ECO:0000256" key="2">
    <source>
        <dbReference type="ARBA" id="ARBA00022748"/>
    </source>
</evidence>
<dbReference type="EMBL" id="FNZK01000017">
    <property type="protein sequence ID" value="SEJ80137.1"/>
    <property type="molecule type" value="Genomic_DNA"/>
</dbReference>
<dbReference type="STRING" id="84035.SAMN05660742_11793"/>
<dbReference type="InterPro" id="IPR036249">
    <property type="entry name" value="Thioredoxin-like_sf"/>
</dbReference>
<comment type="subcellular location">
    <subcellularLocation>
        <location evidence="1">Cell envelope</location>
    </subcellularLocation>
</comment>
<evidence type="ECO:0000259" key="3">
    <source>
        <dbReference type="PROSITE" id="PS51352"/>
    </source>
</evidence>
<dbReference type="InterPro" id="IPR013740">
    <property type="entry name" value="Redoxin"/>
</dbReference>
<protein>
    <submittedName>
        <fullName evidence="4">Thiol:disulfide oxidoreductases, DsbE subfamily protein</fullName>
    </submittedName>
</protein>
<keyword evidence="5" id="KW-1185">Reference proteome</keyword>
<dbReference type="GO" id="GO:0016491">
    <property type="term" value="F:oxidoreductase activity"/>
    <property type="evidence" value="ECO:0007669"/>
    <property type="project" value="InterPro"/>
</dbReference>
<dbReference type="PANTHER" id="PTHR42852:SF17">
    <property type="entry name" value="THIOREDOXIN-LIKE PROTEIN HI_1115"/>
    <property type="match status" value="1"/>
</dbReference>
<evidence type="ECO:0000313" key="4">
    <source>
        <dbReference type="EMBL" id="SEJ80137.1"/>
    </source>
</evidence>
<dbReference type="PROSITE" id="PS00194">
    <property type="entry name" value="THIOREDOXIN_1"/>
    <property type="match status" value="1"/>
</dbReference>
<accession>A0A1H7BUZ0</accession>
<dbReference type="SUPFAM" id="SSF52833">
    <property type="entry name" value="Thioredoxin-like"/>
    <property type="match status" value="1"/>
</dbReference>
<evidence type="ECO:0000256" key="1">
    <source>
        <dbReference type="ARBA" id="ARBA00004196"/>
    </source>
</evidence>
<dbReference type="CDD" id="cd02966">
    <property type="entry name" value="TlpA_like_family"/>
    <property type="match status" value="1"/>
</dbReference>
<dbReference type="InterPro" id="IPR013766">
    <property type="entry name" value="Thioredoxin_domain"/>
</dbReference>
<dbReference type="GO" id="GO:0017004">
    <property type="term" value="P:cytochrome complex assembly"/>
    <property type="evidence" value="ECO:0007669"/>
    <property type="project" value="UniProtKB-KW"/>
</dbReference>
<gene>
    <name evidence="4" type="ORF">SAMN05660742_11793</name>
</gene>